<feature type="domain" description="Lactate/malate dehydrogenase N-terminal" evidence="6">
    <location>
        <begin position="122"/>
        <end position="268"/>
    </location>
</feature>
<feature type="non-terminal residue" evidence="7">
    <location>
        <position position="282"/>
    </location>
</feature>
<dbReference type="FunFam" id="3.40.50.720:FF:000010">
    <property type="entry name" value="Malate dehydrogenase"/>
    <property type="match status" value="1"/>
</dbReference>
<keyword evidence="8" id="KW-1185">Reference proteome</keyword>
<dbReference type="InterPro" id="IPR036291">
    <property type="entry name" value="NAD(P)-bd_dom_sf"/>
</dbReference>
<keyword evidence="4" id="KW-0560">Oxidoreductase</keyword>
<comment type="similarity">
    <text evidence="1">Belongs to the LDH/MDH superfamily. MDH type 2 family.</text>
</comment>
<dbReference type="SUPFAM" id="SSF51735">
    <property type="entry name" value="NAD(P)-binding Rossmann-fold domains"/>
    <property type="match status" value="1"/>
</dbReference>
<evidence type="ECO:0000256" key="1">
    <source>
        <dbReference type="ARBA" id="ARBA00009613"/>
    </source>
</evidence>
<comment type="caution">
    <text evidence="7">The sequence shown here is derived from an EMBL/GenBank/DDBJ whole genome shotgun (WGS) entry which is preliminary data.</text>
</comment>
<reference evidence="8" key="1">
    <citation type="journal article" date="2017" name="bioRxiv">
        <title>Comparative analysis of the genomes of Stylophora pistillata and Acropora digitifera provides evidence for extensive differences between species of corals.</title>
        <authorList>
            <person name="Voolstra C.R."/>
            <person name="Li Y."/>
            <person name="Liew Y.J."/>
            <person name="Baumgarten S."/>
            <person name="Zoccola D."/>
            <person name="Flot J.-F."/>
            <person name="Tambutte S."/>
            <person name="Allemand D."/>
            <person name="Aranda M."/>
        </authorList>
    </citation>
    <scope>NUCLEOTIDE SEQUENCE [LARGE SCALE GENOMIC DNA]</scope>
</reference>
<evidence type="ECO:0000256" key="5">
    <source>
        <dbReference type="ARBA" id="ARBA00023027"/>
    </source>
</evidence>
<organism evidence="7 8">
    <name type="scientific">Stylophora pistillata</name>
    <name type="common">Smooth cauliflower coral</name>
    <dbReference type="NCBI Taxonomy" id="50429"/>
    <lineage>
        <taxon>Eukaryota</taxon>
        <taxon>Metazoa</taxon>
        <taxon>Cnidaria</taxon>
        <taxon>Anthozoa</taxon>
        <taxon>Hexacorallia</taxon>
        <taxon>Scleractinia</taxon>
        <taxon>Astrocoeniina</taxon>
        <taxon>Pocilloporidae</taxon>
        <taxon>Stylophora</taxon>
    </lineage>
</organism>
<dbReference type="Pfam" id="PF00056">
    <property type="entry name" value="Ldh_1_N"/>
    <property type="match status" value="1"/>
</dbReference>
<dbReference type="InterPro" id="IPR010945">
    <property type="entry name" value="Malate_DH_type2"/>
</dbReference>
<dbReference type="GO" id="GO:0030060">
    <property type="term" value="F:L-malate dehydrogenase (NAD+) activity"/>
    <property type="evidence" value="ECO:0007669"/>
    <property type="project" value="UniProtKB-EC"/>
</dbReference>
<dbReference type="Gene3D" id="3.40.50.720">
    <property type="entry name" value="NAD(P)-binding Rossmann-like Domain"/>
    <property type="match status" value="1"/>
</dbReference>
<evidence type="ECO:0000259" key="6">
    <source>
        <dbReference type="Pfam" id="PF00056"/>
    </source>
</evidence>
<dbReference type="Proteomes" id="UP000225706">
    <property type="component" value="Unassembled WGS sequence"/>
</dbReference>
<accession>A0A2B4R5L9</accession>
<protein>
    <recommendedName>
        <fullName evidence="3">Malate dehydrogenase, cytoplasmic</fullName>
        <ecNumber evidence="2">1.1.1.37</ecNumber>
    </recommendedName>
</protein>
<dbReference type="GO" id="GO:0006108">
    <property type="term" value="P:malate metabolic process"/>
    <property type="evidence" value="ECO:0007669"/>
    <property type="project" value="InterPro"/>
</dbReference>
<proteinExistence type="inferred from homology"/>
<dbReference type="PANTHER" id="PTHR23382">
    <property type="entry name" value="MALATE DEHYDROGENASE"/>
    <property type="match status" value="1"/>
</dbReference>
<name>A0A2B4R5L9_STYPI</name>
<evidence type="ECO:0000256" key="4">
    <source>
        <dbReference type="ARBA" id="ARBA00023002"/>
    </source>
</evidence>
<sequence>MPFEELIKEVNGNIAQEKKKRARLKDLDLIVLDNSLRESTVGQLRGHTLENKRKIYDEVRKCGFQYKIVAAYSHMPRVDDTWVEQIVRDCEEEFGPNTITSDLLSGIICLITVVCRYAEPLRICITGAAGQIAYSLLYSVCKGDVFGTNQPLSVLLLDIVPMMPVLEGVVMELQDCAFPLLQEVISTSEPGEAFSNIDVAILVGAMPRKQGMERKDLLKANAKIFVEQGKALNQHAKKTVKVLVVGNPANTNCMVAKMNAPSIPPENFTCLMRLDLNRAKAQ</sequence>
<dbReference type="InterPro" id="IPR001236">
    <property type="entry name" value="Lactate/malate_DH_N"/>
</dbReference>
<dbReference type="EC" id="1.1.1.37" evidence="2"/>
<gene>
    <name evidence="7" type="primary">mdh1</name>
    <name evidence="7" type="ORF">AWC38_SpisGene24502</name>
</gene>
<evidence type="ECO:0000256" key="3">
    <source>
        <dbReference type="ARBA" id="ARBA00019899"/>
    </source>
</evidence>
<dbReference type="AlphaFoldDB" id="A0A2B4R5L9"/>
<dbReference type="STRING" id="50429.A0A2B4R5L9"/>
<evidence type="ECO:0000256" key="2">
    <source>
        <dbReference type="ARBA" id="ARBA00012995"/>
    </source>
</evidence>
<keyword evidence="5" id="KW-0520">NAD</keyword>
<evidence type="ECO:0000313" key="8">
    <source>
        <dbReference type="Proteomes" id="UP000225706"/>
    </source>
</evidence>
<dbReference type="OrthoDB" id="4069699at2759"/>
<dbReference type="EMBL" id="LSMT01002031">
    <property type="protein sequence ID" value="PFX11678.1"/>
    <property type="molecule type" value="Genomic_DNA"/>
</dbReference>
<evidence type="ECO:0000313" key="7">
    <source>
        <dbReference type="EMBL" id="PFX11678.1"/>
    </source>
</evidence>